<dbReference type="InterPro" id="IPR029058">
    <property type="entry name" value="AB_hydrolase_fold"/>
</dbReference>
<reference evidence="1" key="1">
    <citation type="submission" date="2019-09" db="EMBL/GenBank/DDBJ databases">
        <authorList>
            <person name="Teo W.F.A."/>
            <person name="Duangmal K."/>
        </authorList>
    </citation>
    <scope>NUCLEOTIDE SEQUENCE [LARGE SCALE GENOMIC DNA]</scope>
    <source>
        <strain evidence="1">K81G1</strain>
    </source>
</reference>
<keyword evidence="2" id="KW-1185">Reference proteome</keyword>
<comment type="caution">
    <text evidence="1">The sequence shown here is derived from an EMBL/GenBank/DDBJ whole genome shotgun (WGS) entry which is preliminary data.</text>
</comment>
<dbReference type="EMBL" id="VMNW02000067">
    <property type="protein sequence ID" value="KAA9154308.1"/>
    <property type="molecule type" value="Genomic_DNA"/>
</dbReference>
<evidence type="ECO:0000313" key="2">
    <source>
        <dbReference type="Proteomes" id="UP000319769"/>
    </source>
</evidence>
<evidence type="ECO:0008006" key="3">
    <source>
        <dbReference type="Google" id="ProtNLM"/>
    </source>
</evidence>
<dbReference type="RefSeq" id="WP_144752083.1">
    <property type="nucleotide sequence ID" value="NZ_VMNW02000067.1"/>
</dbReference>
<dbReference type="OrthoDB" id="5513277at2"/>
<evidence type="ECO:0000313" key="1">
    <source>
        <dbReference type="EMBL" id="KAA9154308.1"/>
    </source>
</evidence>
<dbReference type="SUPFAM" id="SSF53474">
    <property type="entry name" value="alpha/beta-Hydrolases"/>
    <property type="match status" value="1"/>
</dbReference>
<dbReference type="AlphaFoldDB" id="A0A5N0UT08"/>
<proteinExistence type="predicted"/>
<dbReference type="Gene3D" id="3.40.50.1820">
    <property type="entry name" value="alpha/beta hydrolase"/>
    <property type="match status" value="1"/>
</dbReference>
<gene>
    <name evidence="1" type="ORF">FPZ12_032400</name>
</gene>
<dbReference type="Proteomes" id="UP000319769">
    <property type="component" value="Unassembled WGS sequence"/>
</dbReference>
<protein>
    <recommendedName>
        <fullName evidence="3">Alpha/beta hydrolase</fullName>
    </recommendedName>
</protein>
<organism evidence="1 2">
    <name type="scientific">Amycolatopsis acidicola</name>
    <dbReference type="NCBI Taxonomy" id="2596893"/>
    <lineage>
        <taxon>Bacteria</taxon>
        <taxon>Bacillati</taxon>
        <taxon>Actinomycetota</taxon>
        <taxon>Actinomycetes</taxon>
        <taxon>Pseudonocardiales</taxon>
        <taxon>Pseudonocardiaceae</taxon>
        <taxon>Amycolatopsis</taxon>
    </lineage>
</organism>
<name>A0A5N0UT08_9PSEU</name>
<sequence>MRCSNASGTGTPVVLLHGVLATSLSWQDSVARLAAGHPVYAVDSLGEPGRSVQTAPITGARAVADWLDGIDPMHRDLVRAQLRAADHG</sequence>
<accession>A0A5N0UT08</accession>